<feature type="region of interest" description="Disordered" evidence="1">
    <location>
        <begin position="121"/>
        <end position="174"/>
    </location>
</feature>
<feature type="domain" description="PiggyBac transposable element-derived protein" evidence="3">
    <location>
        <begin position="30"/>
        <end position="87"/>
    </location>
</feature>
<protein>
    <recommendedName>
        <fullName evidence="3">PiggyBac transposable element-derived protein domain-containing protein</fullName>
    </recommendedName>
</protein>
<feature type="region of interest" description="Disordered" evidence="1">
    <location>
        <begin position="192"/>
        <end position="226"/>
    </location>
</feature>
<dbReference type="InterPro" id="IPR029526">
    <property type="entry name" value="PGBD"/>
</dbReference>
<name>A0A2B4SXA5_STYPI</name>
<dbReference type="PANTHER" id="PTHR46599:SF3">
    <property type="entry name" value="PIGGYBAC TRANSPOSABLE ELEMENT-DERIVED PROTEIN 4"/>
    <property type="match status" value="1"/>
</dbReference>
<accession>A0A2B4SXA5</accession>
<keyword evidence="2" id="KW-0812">Transmembrane</keyword>
<dbReference type="Pfam" id="PF13843">
    <property type="entry name" value="DDE_Tnp_1_7"/>
    <property type="match status" value="1"/>
</dbReference>
<feature type="transmembrane region" description="Helical" evidence="2">
    <location>
        <begin position="70"/>
        <end position="89"/>
    </location>
</feature>
<evidence type="ECO:0000313" key="4">
    <source>
        <dbReference type="EMBL" id="PFX33168.1"/>
    </source>
</evidence>
<evidence type="ECO:0000256" key="1">
    <source>
        <dbReference type="SAM" id="MobiDB-lite"/>
    </source>
</evidence>
<reference evidence="5" key="1">
    <citation type="journal article" date="2017" name="bioRxiv">
        <title>Comparative analysis of the genomes of Stylophora pistillata and Acropora digitifera provides evidence for extensive differences between species of corals.</title>
        <authorList>
            <person name="Voolstra C.R."/>
            <person name="Li Y."/>
            <person name="Liew Y.J."/>
            <person name="Baumgarten S."/>
            <person name="Zoccola D."/>
            <person name="Flot J.-F."/>
            <person name="Tambutte S."/>
            <person name="Allemand D."/>
            <person name="Aranda M."/>
        </authorList>
    </citation>
    <scope>NUCLEOTIDE SEQUENCE [LARGE SCALE GENOMIC DNA]</scope>
</reference>
<sequence length="332" mass="38484">MYTGTAPDSDPDAPEEEDPTIIRRVRVRGQWRGQKIYRPPIVADYNRYMSGVDLCDQMTAVNKGKKQQRWYMRVFIKFLLLAIYNAYIFEGYEIPHNGKGKRKRDLLKFKQDLYVQLVGTTPTRNKAAKRQRQNMPPKDRLENVGSHFPLEESPPQRPNCITRSSNLGQNSQDIDGLSETAASQPDQALISLELDAPRQNTNTNSKGKRKPSDGLQQKSIKVKVAKRSPENQRKVIVWSPDRIELLLAYLKEYKSTCEFNGRDFEQDLAAMYTEIRKCLAKDYQEEFGPQVTTEPRMPIKDMDSSEYQAFKKTLHKEQELIKKGYDRVKEKI</sequence>
<evidence type="ECO:0000259" key="3">
    <source>
        <dbReference type="Pfam" id="PF13843"/>
    </source>
</evidence>
<evidence type="ECO:0000313" key="5">
    <source>
        <dbReference type="Proteomes" id="UP000225706"/>
    </source>
</evidence>
<keyword evidence="5" id="KW-1185">Reference proteome</keyword>
<gene>
    <name evidence="4" type="ORF">AWC38_SpisGene1986</name>
</gene>
<dbReference type="EMBL" id="LSMT01000015">
    <property type="protein sequence ID" value="PFX33168.1"/>
    <property type="molecule type" value="Genomic_DNA"/>
</dbReference>
<feature type="compositionally biased region" description="Polar residues" evidence="1">
    <location>
        <begin position="159"/>
        <end position="173"/>
    </location>
</feature>
<dbReference type="PANTHER" id="PTHR46599">
    <property type="entry name" value="PIGGYBAC TRANSPOSABLE ELEMENT-DERIVED PROTEIN 4"/>
    <property type="match status" value="1"/>
</dbReference>
<dbReference type="AlphaFoldDB" id="A0A2B4SXA5"/>
<dbReference type="Proteomes" id="UP000225706">
    <property type="component" value="Unassembled WGS sequence"/>
</dbReference>
<proteinExistence type="predicted"/>
<dbReference type="OrthoDB" id="5982327at2759"/>
<comment type="caution">
    <text evidence="4">The sequence shown here is derived from an EMBL/GenBank/DDBJ whole genome shotgun (WGS) entry which is preliminary data.</text>
</comment>
<keyword evidence="2" id="KW-0472">Membrane</keyword>
<organism evidence="4 5">
    <name type="scientific">Stylophora pistillata</name>
    <name type="common">Smooth cauliflower coral</name>
    <dbReference type="NCBI Taxonomy" id="50429"/>
    <lineage>
        <taxon>Eukaryota</taxon>
        <taxon>Metazoa</taxon>
        <taxon>Cnidaria</taxon>
        <taxon>Anthozoa</taxon>
        <taxon>Hexacorallia</taxon>
        <taxon>Scleractinia</taxon>
        <taxon>Astrocoeniina</taxon>
        <taxon>Pocilloporidae</taxon>
        <taxon>Stylophora</taxon>
    </lineage>
</organism>
<evidence type="ECO:0000256" key="2">
    <source>
        <dbReference type="SAM" id="Phobius"/>
    </source>
</evidence>
<keyword evidence="2" id="KW-1133">Transmembrane helix</keyword>